<accession>A0A9P6G6E8</accession>
<keyword evidence="3 9" id="KW-0779">Telomere</keyword>
<dbReference type="Gene3D" id="1.10.10.60">
    <property type="entry name" value="Homeodomain-like"/>
    <property type="match status" value="1"/>
</dbReference>
<dbReference type="SUPFAM" id="SSF46689">
    <property type="entry name" value="Homeodomain-like"/>
    <property type="match status" value="1"/>
</dbReference>
<comment type="subcellular location">
    <subcellularLocation>
        <location evidence="9">Nucleus</location>
    </subcellularLocation>
    <subcellularLocation>
        <location evidence="9">Chromosome</location>
        <location evidence="9">Telomere</location>
    </subcellularLocation>
</comment>
<dbReference type="GO" id="GO:0031848">
    <property type="term" value="P:protection from non-homologous end joining at telomere"/>
    <property type="evidence" value="ECO:0007669"/>
    <property type="project" value="TreeGrafter"/>
</dbReference>
<dbReference type="InterPro" id="IPR021661">
    <property type="entry name" value="Rap1_C"/>
</dbReference>
<feature type="region of interest" description="Disordered" evidence="10">
    <location>
        <begin position="492"/>
        <end position="546"/>
    </location>
</feature>
<feature type="compositionally biased region" description="Pro residues" evidence="10">
    <location>
        <begin position="617"/>
        <end position="628"/>
    </location>
</feature>
<keyword evidence="4" id="KW-0805">Transcription regulation</keyword>
<evidence type="ECO:0000256" key="9">
    <source>
        <dbReference type="RuleBase" id="RU367107"/>
    </source>
</evidence>
<evidence type="ECO:0000313" key="13">
    <source>
        <dbReference type="Proteomes" id="UP000756921"/>
    </source>
</evidence>
<sequence>MSAPIVYHDVVPGADPHGQLFAGKKFWVAQRVFSRQRYLDLIRSNGGEVVLLERKADYLIADHASFHCPPGSISYTFIDKSVEKGELQDPEGHLAGPSEDTARAPGSLSRPAKSTRAAYTAEEDMILYKWVYDRGKAGGVASGNEIYKQLEKKHPRHTWQSWRDRYVKILRNRPPSAFNIPNNAPPSPPSDAPINPVPAPVRTSSNKPTAPKSATNSRKVNSTPHVDSVEYTVDELTAPGLFEKEDWEMLYAFASDINDWKGVDYRQGWSNWAVGKSQTAGQWRQYFEKIVWPQWQHDPDEKHATIRNRVERRQEEDGSVKATQSSPYEALSKSDQLQAGPSSPNPKPSSTKRKRIELDIDSFELYLSEHHKGKAPSSYVLFAGEKVWDLWNQRPELDNADLHATILSQWNALSSEEKAHYFAKEATESRRATNETATLSSQVFLSSSTAVNETPKYISQAYQKASQQLRADLGTRDAFLDARDGTTYSVKRQKRDTHQLSTVMTSDSDDSDMGGLEALAPPLGAPDRGVSDDAFDSPTPRATRFKAPVFDTQAILSSPSQSASLNPLPLPAPLTQLAKEGTDDHDEKLASDASTTESLQEFSQMVNEYSHYRENTPLPPQHSSPPQSPASVASSTGSVDPDPPLNSKEFDLFFNEQNTLGYETEFITEALKHTRLRPKLATEVLDAWKMAQPLPDKRGIWSDLDDEEVEGGDVQALARLQNKHTLDGWGGITERVNFLSKYRRAKE</sequence>
<evidence type="ECO:0000313" key="12">
    <source>
        <dbReference type="EMBL" id="KAF9729466.1"/>
    </source>
</evidence>
<reference evidence="12" key="1">
    <citation type="journal article" date="2020" name="Mol. Plant Microbe Interact.">
        <title>Genome Sequence of the Biocontrol Agent Coniothyrium minitans strain Conio (IMI 134523).</title>
        <authorList>
            <person name="Patel D."/>
            <person name="Shittu T.A."/>
            <person name="Baroncelli R."/>
            <person name="Muthumeenakshi S."/>
            <person name="Osborne T.H."/>
            <person name="Janganan T.K."/>
            <person name="Sreenivasaprasad S."/>
        </authorList>
    </citation>
    <scope>NUCLEOTIDE SEQUENCE</scope>
    <source>
        <strain evidence="12">Conio</strain>
    </source>
</reference>
<feature type="compositionally biased region" description="Polar residues" evidence="10">
    <location>
        <begin position="202"/>
        <end position="225"/>
    </location>
</feature>
<dbReference type="EMBL" id="WJXW01000016">
    <property type="protein sequence ID" value="KAF9729466.1"/>
    <property type="molecule type" value="Genomic_DNA"/>
</dbReference>
<dbReference type="Pfam" id="PF16589">
    <property type="entry name" value="BRCT_2"/>
    <property type="match status" value="1"/>
</dbReference>
<evidence type="ECO:0000256" key="10">
    <source>
        <dbReference type="SAM" id="MobiDB-lite"/>
    </source>
</evidence>
<evidence type="ECO:0000259" key="11">
    <source>
        <dbReference type="PROSITE" id="PS50118"/>
    </source>
</evidence>
<dbReference type="Pfam" id="PF08914">
    <property type="entry name" value="Myb_Rap1"/>
    <property type="match status" value="1"/>
</dbReference>
<evidence type="ECO:0000256" key="5">
    <source>
        <dbReference type="ARBA" id="ARBA00023159"/>
    </source>
</evidence>
<keyword evidence="7 8" id="KW-0539">Nucleus</keyword>
<dbReference type="Proteomes" id="UP000756921">
    <property type="component" value="Unassembled WGS sequence"/>
</dbReference>
<evidence type="ECO:0000256" key="8">
    <source>
        <dbReference type="PROSITE-ProRule" id="PRU00267"/>
    </source>
</evidence>
<keyword evidence="5" id="KW-0010">Activator</keyword>
<dbReference type="GO" id="GO:0070187">
    <property type="term" value="C:shelterin complex"/>
    <property type="evidence" value="ECO:0007669"/>
    <property type="project" value="TreeGrafter"/>
</dbReference>
<feature type="DNA-binding region" description="HMG box" evidence="8">
    <location>
        <begin position="372"/>
        <end position="440"/>
    </location>
</feature>
<evidence type="ECO:0000256" key="1">
    <source>
        <dbReference type="ARBA" id="ARBA00010467"/>
    </source>
</evidence>
<dbReference type="InterPro" id="IPR036910">
    <property type="entry name" value="HMG_box_dom_sf"/>
</dbReference>
<dbReference type="SUPFAM" id="SSF47095">
    <property type="entry name" value="HMG-box"/>
    <property type="match status" value="1"/>
</dbReference>
<dbReference type="InterPro" id="IPR009071">
    <property type="entry name" value="HMG_box_dom"/>
</dbReference>
<keyword evidence="2 9" id="KW-0158">Chromosome</keyword>
<protein>
    <recommendedName>
        <fullName evidence="9">DNA-binding protein RAP1</fullName>
    </recommendedName>
</protein>
<feature type="region of interest" description="Disordered" evidence="10">
    <location>
        <begin position="177"/>
        <end position="226"/>
    </location>
</feature>
<dbReference type="InterPro" id="IPR001357">
    <property type="entry name" value="BRCT_dom"/>
</dbReference>
<dbReference type="AlphaFoldDB" id="A0A9P6G6E8"/>
<keyword evidence="13" id="KW-1185">Reference proteome</keyword>
<comment type="subunit">
    <text evidence="9">Homodimer.</text>
</comment>
<dbReference type="Gene3D" id="1.10.30.10">
    <property type="entry name" value="High mobility group box domain"/>
    <property type="match status" value="1"/>
</dbReference>
<dbReference type="InterPro" id="IPR015010">
    <property type="entry name" value="TERF2IP_Myb"/>
</dbReference>
<dbReference type="InterPro" id="IPR039595">
    <property type="entry name" value="TE2IP/Rap1"/>
</dbReference>
<feature type="region of interest" description="Disordered" evidence="10">
    <location>
        <begin position="613"/>
        <end position="648"/>
    </location>
</feature>
<evidence type="ECO:0000256" key="7">
    <source>
        <dbReference type="ARBA" id="ARBA00023242"/>
    </source>
</evidence>
<dbReference type="OrthoDB" id="435460at2759"/>
<dbReference type="GO" id="GO:0010833">
    <property type="term" value="P:telomere maintenance via telomere lengthening"/>
    <property type="evidence" value="ECO:0007669"/>
    <property type="project" value="UniProtKB-UniRule"/>
</dbReference>
<keyword evidence="6" id="KW-0804">Transcription</keyword>
<evidence type="ECO:0000256" key="3">
    <source>
        <dbReference type="ARBA" id="ARBA00022895"/>
    </source>
</evidence>
<name>A0A9P6G6E8_9PLEO</name>
<keyword evidence="8" id="KW-0238">DNA-binding</keyword>
<evidence type="ECO:0000256" key="4">
    <source>
        <dbReference type="ARBA" id="ARBA00023015"/>
    </source>
</evidence>
<dbReference type="Pfam" id="PF11626">
    <property type="entry name" value="Rap1_C"/>
    <property type="match status" value="1"/>
</dbReference>
<comment type="function">
    <text evidence="9">Involved in the regulation of telomere length, clustering and has a specific role in telomere position effect (TPE).</text>
</comment>
<dbReference type="GO" id="GO:0042162">
    <property type="term" value="F:telomeric DNA binding"/>
    <property type="evidence" value="ECO:0007669"/>
    <property type="project" value="TreeGrafter"/>
</dbReference>
<evidence type="ECO:0000256" key="2">
    <source>
        <dbReference type="ARBA" id="ARBA00022454"/>
    </source>
</evidence>
<comment type="similarity">
    <text evidence="1 9">Belongs to the RAP1 family.</text>
</comment>
<dbReference type="PANTHER" id="PTHR16466:SF6">
    <property type="entry name" value="TELOMERIC REPEAT-BINDING FACTOR 2-INTERACTING PROTEIN 1"/>
    <property type="match status" value="1"/>
</dbReference>
<feature type="region of interest" description="Disordered" evidence="10">
    <location>
        <begin position="86"/>
        <end position="115"/>
    </location>
</feature>
<gene>
    <name evidence="12" type="ORF">PMIN01_12330</name>
</gene>
<dbReference type="CDD" id="cd11655">
    <property type="entry name" value="rap1_myb-like"/>
    <property type="match status" value="1"/>
</dbReference>
<feature type="compositionally biased region" description="Polar residues" evidence="10">
    <location>
        <begin position="321"/>
        <end position="340"/>
    </location>
</feature>
<feature type="region of interest" description="Disordered" evidence="10">
    <location>
        <begin position="310"/>
        <end position="354"/>
    </location>
</feature>
<dbReference type="PANTHER" id="PTHR16466">
    <property type="entry name" value="TELOMERE REPEAT-BINDING FACTOR 2-INTERACTING PROTEIN 1"/>
    <property type="match status" value="1"/>
</dbReference>
<comment type="caution">
    <text evidence="12">The sequence shown here is derived from an EMBL/GenBank/DDBJ whole genome shotgun (WGS) entry which is preliminary data.</text>
</comment>
<proteinExistence type="inferred from homology"/>
<evidence type="ECO:0000256" key="6">
    <source>
        <dbReference type="ARBA" id="ARBA00023163"/>
    </source>
</evidence>
<feature type="compositionally biased region" description="Basic and acidic residues" evidence="10">
    <location>
        <begin position="310"/>
        <end position="319"/>
    </location>
</feature>
<dbReference type="InterPro" id="IPR009057">
    <property type="entry name" value="Homeodomain-like_sf"/>
</dbReference>
<dbReference type="PROSITE" id="PS50118">
    <property type="entry name" value="HMG_BOX_2"/>
    <property type="match status" value="1"/>
</dbReference>
<feature type="domain" description="HMG box" evidence="11">
    <location>
        <begin position="372"/>
        <end position="440"/>
    </location>
</feature>
<dbReference type="Pfam" id="PF00505">
    <property type="entry name" value="HMG_box"/>
    <property type="match status" value="1"/>
</dbReference>
<organism evidence="12 13">
    <name type="scientific">Paraphaeosphaeria minitans</name>
    <dbReference type="NCBI Taxonomy" id="565426"/>
    <lineage>
        <taxon>Eukaryota</taxon>
        <taxon>Fungi</taxon>
        <taxon>Dikarya</taxon>
        <taxon>Ascomycota</taxon>
        <taxon>Pezizomycotina</taxon>
        <taxon>Dothideomycetes</taxon>
        <taxon>Pleosporomycetidae</taxon>
        <taxon>Pleosporales</taxon>
        <taxon>Massarineae</taxon>
        <taxon>Didymosphaeriaceae</taxon>
        <taxon>Paraphaeosphaeria</taxon>
    </lineage>
</organism>
<feature type="compositionally biased region" description="Pro residues" evidence="10">
    <location>
        <begin position="183"/>
        <end position="199"/>
    </location>
</feature>